<feature type="region of interest" description="Disordered" evidence="1">
    <location>
        <begin position="366"/>
        <end position="389"/>
    </location>
</feature>
<gene>
    <name evidence="2" type="ORF">DU428_12505</name>
</gene>
<dbReference type="Proteomes" id="UP000252249">
    <property type="component" value="Unassembled WGS sequence"/>
</dbReference>
<dbReference type="OrthoDB" id="1454595at2"/>
<feature type="region of interest" description="Disordered" evidence="1">
    <location>
        <begin position="82"/>
        <end position="101"/>
    </location>
</feature>
<keyword evidence="3" id="KW-1185">Reference proteome</keyword>
<feature type="region of interest" description="Disordered" evidence="1">
    <location>
        <begin position="129"/>
        <end position="152"/>
    </location>
</feature>
<evidence type="ECO:0000313" key="3">
    <source>
        <dbReference type="Proteomes" id="UP000252249"/>
    </source>
</evidence>
<dbReference type="AlphaFoldDB" id="A0A368P3Q9"/>
<dbReference type="EMBL" id="QPIG01000005">
    <property type="protein sequence ID" value="RCU56704.1"/>
    <property type="molecule type" value="Genomic_DNA"/>
</dbReference>
<feature type="compositionally biased region" description="Gly residues" evidence="1">
    <location>
        <begin position="82"/>
        <end position="95"/>
    </location>
</feature>
<protein>
    <submittedName>
        <fullName evidence="2">Uncharacterized protein</fullName>
    </submittedName>
</protein>
<organism evidence="2 3">
    <name type="scientific">Oceanihabitans sediminis</name>
    <dbReference type="NCBI Taxonomy" id="1812012"/>
    <lineage>
        <taxon>Bacteria</taxon>
        <taxon>Pseudomonadati</taxon>
        <taxon>Bacteroidota</taxon>
        <taxon>Flavobacteriia</taxon>
        <taxon>Flavobacteriales</taxon>
        <taxon>Flavobacteriaceae</taxon>
        <taxon>Oceanihabitans</taxon>
    </lineage>
</organism>
<name>A0A368P3Q9_9FLAO</name>
<reference evidence="2 3" key="1">
    <citation type="submission" date="2018-07" db="EMBL/GenBank/DDBJ databases">
        <title>Oceanihabitans testaceum sp. nov., isolated from marine sediment.</title>
        <authorList>
            <person name="Li C.-M."/>
        </authorList>
    </citation>
    <scope>NUCLEOTIDE SEQUENCE [LARGE SCALE GENOMIC DNA]</scope>
    <source>
        <strain evidence="2 3">S9-10</strain>
    </source>
</reference>
<proteinExistence type="predicted"/>
<evidence type="ECO:0000256" key="1">
    <source>
        <dbReference type="SAM" id="MobiDB-lite"/>
    </source>
</evidence>
<sequence>MKTYQGYITKYSLEREVIWSNNPNVQNNIASRTTTLCTISIVEECFNKYSGNPIGACHPRGPRCNGPFNTVNVETCITLPGGGSNTGNEGEGNYVGGSNTNEDDCQTSGTNILDGQPIAGIGGDCAPNAEVGVKPPTGDNAPTEDENNENHEENCLELNRLSASAYTQVAFSELESSLSEDHETGFAFKLTNTFPFIETPMPQLQTAGYDKLKNPTAPLYYAVMHNHYIGKFEMFGHGDIHSLYSLSQTFNFDLANTIDENGTGIGDPFTYDISQITLFMTVRNNTYAIKIEGITKLTSIQEHFVNKKTIEKFKKELEKVYYNVHSNPELANQNDLTKAFLKFVTETYDFGISLYKTPNNDITTGSSNWEKLTLDPTDTDDGIKETPCN</sequence>
<evidence type="ECO:0000313" key="2">
    <source>
        <dbReference type="EMBL" id="RCU56704.1"/>
    </source>
</evidence>
<comment type="caution">
    <text evidence="2">The sequence shown here is derived from an EMBL/GenBank/DDBJ whole genome shotgun (WGS) entry which is preliminary data.</text>
</comment>
<dbReference type="RefSeq" id="WP_114436861.1">
    <property type="nucleotide sequence ID" value="NZ_QPIG01000005.1"/>
</dbReference>
<accession>A0A368P3Q9</accession>